<dbReference type="SUPFAM" id="SSF51735">
    <property type="entry name" value="NAD(P)-binding Rossmann-fold domains"/>
    <property type="match status" value="1"/>
</dbReference>
<evidence type="ECO:0000259" key="3">
    <source>
        <dbReference type="Pfam" id="PF01370"/>
    </source>
</evidence>
<dbReference type="PANTHER" id="PTHR10366:SF579">
    <property type="entry name" value="3-BETA HYDROXYSTEROID DEHYDROGENASE_ISOMERASE FAMILY PROTEIN (AFU_ORTHOLOGUE AFUA_3G02250)"/>
    <property type="match status" value="1"/>
</dbReference>
<gene>
    <name evidence="4" type="ORF">MELLADRAFT_63255</name>
</gene>
<dbReference type="KEGG" id="mlr:MELLADRAFT_63255"/>
<evidence type="ECO:0000313" key="5">
    <source>
        <dbReference type="Proteomes" id="UP000001072"/>
    </source>
</evidence>
<dbReference type="GO" id="GO:0016616">
    <property type="term" value="F:oxidoreductase activity, acting on the CH-OH group of donors, NAD or NADP as acceptor"/>
    <property type="evidence" value="ECO:0007669"/>
    <property type="project" value="TreeGrafter"/>
</dbReference>
<organism evidence="5">
    <name type="scientific">Melampsora larici-populina (strain 98AG31 / pathotype 3-4-7)</name>
    <name type="common">Poplar leaf rust fungus</name>
    <dbReference type="NCBI Taxonomy" id="747676"/>
    <lineage>
        <taxon>Eukaryota</taxon>
        <taxon>Fungi</taxon>
        <taxon>Dikarya</taxon>
        <taxon>Basidiomycota</taxon>
        <taxon>Pucciniomycotina</taxon>
        <taxon>Pucciniomycetes</taxon>
        <taxon>Pucciniales</taxon>
        <taxon>Melampsoraceae</taxon>
        <taxon>Melampsora</taxon>
    </lineage>
</organism>
<dbReference type="GeneID" id="18930065"/>
<evidence type="ECO:0000256" key="2">
    <source>
        <dbReference type="ARBA" id="ARBA00023445"/>
    </source>
</evidence>
<dbReference type="InParanoid" id="F4RLZ4"/>
<dbReference type="HOGENOM" id="CLU_007383_9_2_1"/>
<feature type="domain" description="NAD-dependent epimerase/dehydratase" evidence="3">
    <location>
        <begin position="3"/>
        <end position="261"/>
    </location>
</feature>
<keyword evidence="5" id="KW-1185">Reference proteome</keyword>
<reference evidence="5" key="1">
    <citation type="journal article" date="2011" name="Proc. Natl. Acad. Sci. U.S.A.">
        <title>Obligate biotrophy features unraveled by the genomic analysis of rust fungi.</title>
        <authorList>
            <person name="Duplessis S."/>
            <person name="Cuomo C.A."/>
            <person name="Lin Y.-C."/>
            <person name="Aerts A."/>
            <person name="Tisserant E."/>
            <person name="Veneault-Fourrey C."/>
            <person name="Joly D.L."/>
            <person name="Hacquard S."/>
            <person name="Amselem J."/>
            <person name="Cantarel B.L."/>
            <person name="Chiu R."/>
            <person name="Coutinho P.M."/>
            <person name="Feau N."/>
            <person name="Field M."/>
            <person name="Frey P."/>
            <person name="Gelhaye E."/>
            <person name="Goldberg J."/>
            <person name="Grabherr M.G."/>
            <person name="Kodira C.D."/>
            <person name="Kohler A."/>
            <person name="Kuees U."/>
            <person name="Lindquist E.A."/>
            <person name="Lucas S.M."/>
            <person name="Mago R."/>
            <person name="Mauceli E."/>
            <person name="Morin E."/>
            <person name="Murat C."/>
            <person name="Pangilinan J.L."/>
            <person name="Park R."/>
            <person name="Pearson M."/>
            <person name="Quesneville H."/>
            <person name="Rouhier N."/>
            <person name="Sakthikumar S."/>
            <person name="Salamov A.A."/>
            <person name="Schmutz J."/>
            <person name="Selles B."/>
            <person name="Shapiro H."/>
            <person name="Tanguay P."/>
            <person name="Tuskan G.A."/>
            <person name="Henrissat B."/>
            <person name="Van de Peer Y."/>
            <person name="Rouze P."/>
            <person name="Ellis J.G."/>
            <person name="Dodds P.N."/>
            <person name="Schein J.E."/>
            <person name="Zhong S."/>
            <person name="Hamelin R.C."/>
            <person name="Grigoriev I.V."/>
            <person name="Szabo L.J."/>
            <person name="Martin F."/>
        </authorList>
    </citation>
    <scope>NUCLEOTIDE SEQUENCE [LARGE SCALE GENOMIC DNA]</scope>
    <source>
        <strain evidence="5">98AG31 / pathotype 3-4-7</strain>
    </source>
</reference>
<dbReference type="STRING" id="747676.F4RLZ4"/>
<dbReference type="InterPro" id="IPR001509">
    <property type="entry name" value="Epimerase_deHydtase"/>
</dbReference>
<dbReference type="InterPro" id="IPR036291">
    <property type="entry name" value="NAD(P)-bd_dom_sf"/>
</dbReference>
<dbReference type="Gene3D" id="3.40.50.720">
    <property type="entry name" value="NAD(P)-binding Rossmann-like Domain"/>
    <property type="match status" value="1"/>
</dbReference>
<dbReference type="PANTHER" id="PTHR10366">
    <property type="entry name" value="NAD DEPENDENT EPIMERASE/DEHYDRATASE"/>
    <property type="match status" value="1"/>
</dbReference>
<evidence type="ECO:0000256" key="1">
    <source>
        <dbReference type="ARBA" id="ARBA00023002"/>
    </source>
</evidence>
<dbReference type="RefSeq" id="XP_007410074.1">
    <property type="nucleotide sequence ID" value="XM_007410012.1"/>
</dbReference>
<dbReference type="InterPro" id="IPR050425">
    <property type="entry name" value="NAD(P)_dehydrat-like"/>
</dbReference>
<name>F4RLZ4_MELLP</name>
<proteinExistence type="inferred from homology"/>
<comment type="similarity">
    <text evidence="2">Belongs to the NAD(P)-dependent epimerase/dehydratase family. Dihydroflavonol-4-reductase subfamily.</text>
</comment>
<dbReference type="VEuPathDB" id="FungiDB:MELLADRAFT_63255"/>
<dbReference type="EMBL" id="GL883107">
    <property type="protein sequence ID" value="EGG06634.1"/>
    <property type="molecule type" value="Genomic_DNA"/>
</dbReference>
<evidence type="ECO:0000313" key="4">
    <source>
        <dbReference type="EMBL" id="EGG06634.1"/>
    </source>
</evidence>
<protein>
    <recommendedName>
        <fullName evidence="3">NAD-dependent epimerase/dehydratase domain-containing protein</fullName>
    </recommendedName>
</protein>
<sequence>MKILITGISGFVGSHIAKGFLDLNTANVKYEVVGTVRSAKKGEALLTQPAFLHAAQAQTLRYIVVKDISEYDFSEDLKDIDAIAHTASPCHYEGQSFDDYFMPAVQGTRNLLMAAQKSPTVKAVAMTSSIGAVLDSRVPALEQAGKVYTEADWFSVKYEDAASQAKIGLWYAASKAFAEEEAWKIHKLGGNSWSLATICPPSIYGPVINTSNPEEMSITARWLYDLFCGQTKEVMETRFPVWVDVRDVAEAHIKAILQKNNNRFIVSAGLYDFQKVADFIHKEFPDDALHQVPKGQPGNHLKPDQVYVLDSSKVKAELDVSFRSFEETFGDTFENCLEIKKLDTTSS</sequence>
<dbReference type="Pfam" id="PF01370">
    <property type="entry name" value="Epimerase"/>
    <property type="match status" value="1"/>
</dbReference>
<dbReference type="AlphaFoldDB" id="F4RLZ4"/>
<accession>F4RLZ4</accession>
<dbReference type="Proteomes" id="UP000001072">
    <property type="component" value="Unassembled WGS sequence"/>
</dbReference>
<dbReference type="OrthoDB" id="2735536at2759"/>
<dbReference type="eggNOG" id="KOG1502">
    <property type="taxonomic scope" value="Eukaryota"/>
</dbReference>
<keyword evidence="1" id="KW-0560">Oxidoreductase</keyword>